<keyword evidence="1" id="KW-0812">Transmembrane</keyword>
<proteinExistence type="predicted"/>
<comment type="caution">
    <text evidence="2">The sequence shown here is derived from an EMBL/GenBank/DDBJ whole genome shotgun (WGS) entry which is preliminary data.</text>
</comment>
<feature type="transmembrane region" description="Helical" evidence="1">
    <location>
        <begin position="20"/>
        <end position="39"/>
    </location>
</feature>
<protein>
    <recommendedName>
        <fullName evidence="4">Transmembrane protein</fullName>
    </recommendedName>
</protein>
<evidence type="ECO:0000256" key="1">
    <source>
        <dbReference type="SAM" id="Phobius"/>
    </source>
</evidence>
<dbReference type="Proteomes" id="UP001301653">
    <property type="component" value="Unassembled WGS sequence"/>
</dbReference>
<evidence type="ECO:0008006" key="4">
    <source>
        <dbReference type="Google" id="ProtNLM"/>
    </source>
</evidence>
<accession>A0ABU5V2V3</accession>
<keyword evidence="1" id="KW-1133">Transmembrane helix</keyword>
<evidence type="ECO:0000313" key="2">
    <source>
        <dbReference type="EMBL" id="MEA5667684.1"/>
    </source>
</evidence>
<dbReference type="RefSeq" id="WP_279432511.1">
    <property type="nucleotide sequence ID" value="NZ_JAYFUH010000105.1"/>
</dbReference>
<gene>
    <name evidence="2" type="ORF">VA603_09095</name>
</gene>
<reference evidence="2 3" key="1">
    <citation type="submission" date="2023-12" db="EMBL/GenBank/DDBJ databases">
        <title>Stenotrophomonas guangdongensis sp. nov., isolated from wilted pepper plants (Capsicum annuum).</title>
        <authorList>
            <person name="Qiu M."/>
            <person name="Li Y."/>
            <person name="Liu Q."/>
            <person name="Zhang X."/>
            <person name="Huang Y."/>
            <person name="Guo R."/>
            <person name="Hu M."/>
            <person name="Zhou J."/>
            <person name="Zhou X."/>
        </authorList>
    </citation>
    <scope>NUCLEOTIDE SEQUENCE [LARGE SCALE GENOMIC DNA]</scope>
    <source>
        <strain evidence="2 3">MH1</strain>
    </source>
</reference>
<organism evidence="2 3">
    <name type="scientific">Stenotrophomonas capsici</name>
    <dbReference type="NCBI Taxonomy" id="3110230"/>
    <lineage>
        <taxon>Bacteria</taxon>
        <taxon>Pseudomonadati</taxon>
        <taxon>Pseudomonadota</taxon>
        <taxon>Gammaproteobacteria</taxon>
        <taxon>Lysobacterales</taxon>
        <taxon>Lysobacteraceae</taxon>
        <taxon>Stenotrophomonas</taxon>
    </lineage>
</organism>
<sequence>MSSFLQLLFGGNMISGTLKAAAWIMVFCVAGGLLVQSVLNG</sequence>
<keyword evidence="3" id="KW-1185">Reference proteome</keyword>
<name>A0ABU5V2V3_9GAMM</name>
<keyword evidence="1" id="KW-0472">Membrane</keyword>
<dbReference type="EMBL" id="JAYFUH010000105">
    <property type="protein sequence ID" value="MEA5667684.1"/>
    <property type="molecule type" value="Genomic_DNA"/>
</dbReference>
<evidence type="ECO:0000313" key="3">
    <source>
        <dbReference type="Proteomes" id="UP001301653"/>
    </source>
</evidence>